<keyword evidence="1" id="KW-1133">Transmembrane helix</keyword>
<reference evidence="3 5" key="2">
    <citation type="submission" date="2019-03" db="EMBL/GenBank/DDBJ databases">
        <authorList>
            <person name="He R.-H."/>
        </authorList>
    </citation>
    <scope>NUCLEOTIDE SEQUENCE [LARGE SCALE GENOMIC DNA]</scope>
    <source>
        <strain evidence="3 5">DSM 19624</strain>
    </source>
</reference>
<name>A0A497Y7V1_9SPHI</name>
<dbReference type="OrthoDB" id="111691at2"/>
<reference evidence="2 4" key="1">
    <citation type="submission" date="2018-10" db="EMBL/GenBank/DDBJ databases">
        <title>Genomic Encyclopedia of Archaeal and Bacterial Type Strains, Phase II (KMG-II): from individual species to whole genera.</title>
        <authorList>
            <person name="Goeker M."/>
        </authorList>
    </citation>
    <scope>NUCLEOTIDE SEQUENCE [LARGE SCALE GENOMIC DNA]</scope>
    <source>
        <strain evidence="2 4">DSM 19624</strain>
    </source>
</reference>
<evidence type="ECO:0000313" key="2">
    <source>
        <dbReference type="EMBL" id="RLJ79634.1"/>
    </source>
</evidence>
<sequence length="409" mass="47507">MLTDKPKSPSKPRKSTFRRVVEWLHLWLGLSSGVIVFVVCLTGGIWVWRHEVWHFTEKYQRVPVQEKPFLAPSVLIAKSGNYLRAKDHTEITLQGITYGRAGRSVMCSYGLPDEKSAEIYLNPYTAEIIKDKRASAASENFFIFIRAGHRFFWLPRNIGSPLVGAACIVFLVILITGLIWWYPKKWTNKTREKSFRIKWDAKWKRLNIDLHNVLGFYSFIFVILLTVTGIVFTFEWFEKAIYSGLTWKEKTAYEKPPLSDTTITQIKYQQPVDLLWSRMNTVYDRQKIGTLWISVPEKAEEPYRVSVNFGDGTILYNSRIHYYDGKTLKKLHWKSDRAVDYEKLSVGEKIFRMNFDIHTGQILGLPTKILAFIACIIGASLPVTGVIIWYNRKWGKKKKKKSGLEQSME</sequence>
<evidence type="ECO:0000256" key="1">
    <source>
        <dbReference type="SAM" id="Phobius"/>
    </source>
</evidence>
<organism evidence="2 4">
    <name type="scientific">Pedobacter alluvionis</name>
    <dbReference type="NCBI Taxonomy" id="475253"/>
    <lineage>
        <taxon>Bacteria</taxon>
        <taxon>Pseudomonadati</taxon>
        <taxon>Bacteroidota</taxon>
        <taxon>Sphingobacteriia</taxon>
        <taxon>Sphingobacteriales</taxon>
        <taxon>Sphingobacteriaceae</taxon>
        <taxon>Pedobacter</taxon>
    </lineage>
</organism>
<dbReference type="EMBL" id="RCCK01000010">
    <property type="protein sequence ID" value="RLJ79634.1"/>
    <property type="molecule type" value="Genomic_DNA"/>
</dbReference>
<dbReference type="AlphaFoldDB" id="A0A497Y7V1"/>
<dbReference type="EMBL" id="SOPX01000002">
    <property type="protein sequence ID" value="TFB30963.1"/>
    <property type="molecule type" value="Genomic_DNA"/>
</dbReference>
<keyword evidence="1" id="KW-0472">Membrane</keyword>
<feature type="transmembrane region" description="Helical" evidence="1">
    <location>
        <begin position="21"/>
        <end position="48"/>
    </location>
</feature>
<dbReference type="InterPro" id="IPR005625">
    <property type="entry name" value="PepSY-ass_TM"/>
</dbReference>
<gene>
    <name evidence="2" type="ORF">BCL90_0341</name>
    <name evidence="3" type="ORF">E3V97_10075</name>
</gene>
<evidence type="ECO:0000313" key="4">
    <source>
        <dbReference type="Proteomes" id="UP000273898"/>
    </source>
</evidence>
<dbReference type="Proteomes" id="UP000297429">
    <property type="component" value="Unassembled WGS sequence"/>
</dbReference>
<feature type="transmembrane region" description="Helical" evidence="1">
    <location>
        <begin position="214"/>
        <end position="237"/>
    </location>
</feature>
<feature type="transmembrane region" description="Helical" evidence="1">
    <location>
        <begin position="369"/>
        <end position="390"/>
    </location>
</feature>
<proteinExistence type="predicted"/>
<dbReference type="Pfam" id="PF03929">
    <property type="entry name" value="PepSY_TM"/>
    <property type="match status" value="1"/>
</dbReference>
<dbReference type="PANTHER" id="PTHR34219:SF3">
    <property type="entry name" value="BLL7967 PROTEIN"/>
    <property type="match status" value="1"/>
</dbReference>
<keyword evidence="1" id="KW-0812">Transmembrane</keyword>
<protein>
    <submittedName>
        <fullName evidence="3">PepSY domain-containing protein</fullName>
    </submittedName>
    <submittedName>
        <fullName evidence="2">Putative iron-regulated membrane protein</fullName>
    </submittedName>
</protein>
<evidence type="ECO:0000313" key="3">
    <source>
        <dbReference type="EMBL" id="TFB30963.1"/>
    </source>
</evidence>
<comment type="caution">
    <text evidence="2">The sequence shown here is derived from an EMBL/GenBank/DDBJ whole genome shotgun (WGS) entry which is preliminary data.</text>
</comment>
<feature type="transmembrane region" description="Helical" evidence="1">
    <location>
        <begin position="162"/>
        <end position="182"/>
    </location>
</feature>
<dbReference type="RefSeq" id="WP_121282216.1">
    <property type="nucleotide sequence ID" value="NZ_RCCK01000010.1"/>
</dbReference>
<dbReference type="Proteomes" id="UP000273898">
    <property type="component" value="Unassembled WGS sequence"/>
</dbReference>
<dbReference type="PANTHER" id="PTHR34219">
    <property type="entry name" value="IRON-REGULATED INNER MEMBRANE PROTEIN-RELATED"/>
    <property type="match status" value="1"/>
</dbReference>
<accession>A0A497Y7V1</accession>
<evidence type="ECO:0000313" key="5">
    <source>
        <dbReference type="Proteomes" id="UP000297429"/>
    </source>
</evidence>
<keyword evidence="5" id="KW-1185">Reference proteome</keyword>